<organism evidence="1 2">
    <name type="scientific">Falsiroseomonas frigidaquae</name>
    <dbReference type="NCBI Taxonomy" id="487318"/>
    <lineage>
        <taxon>Bacteria</taxon>
        <taxon>Pseudomonadati</taxon>
        <taxon>Pseudomonadota</taxon>
        <taxon>Alphaproteobacteria</taxon>
        <taxon>Acetobacterales</taxon>
        <taxon>Roseomonadaceae</taxon>
        <taxon>Falsiroseomonas</taxon>
    </lineage>
</organism>
<name>A0ABX1F3V4_9PROT</name>
<evidence type="ECO:0000313" key="2">
    <source>
        <dbReference type="Proteomes" id="UP000765160"/>
    </source>
</evidence>
<sequence length="135" mass="13974">MSDEAAAAGDVAPPPGSALARALAALAAALAGGDDAQRAAVEAMLPKWVSRGARLDRRDAAIRDALSGHLPRSVAAKALEAELRRACTVASPGQGDARRKLVAEILDLNAGRPLAWRQLLNIAAANRTPRCNNLP</sequence>
<accession>A0ABX1F3V4</accession>
<comment type="caution">
    <text evidence="1">The sequence shown here is derived from an EMBL/GenBank/DDBJ whole genome shotgun (WGS) entry which is preliminary data.</text>
</comment>
<evidence type="ECO:0000313" key="1">
    <source>
        <dbReference type="EMBL" id="NKE47036.1"/>
    </source>
</evidence>
<proteinExistence type="predicted"/>
<keyword evidence="2" id="KW-1185">Reference proteome</keyword>
<dbReference type="RefSeq" id="WP_168051987.1">
    <property type="nucleotide sequence ID" value="NZ_JAATJR010000006.1"/>
</dbReference>
<dbReference type="Proteomes" id="UP000765160">
    <property type="component" value="Unassembled WGS sequence"/>
</dbReference>
<dbReference type="EMBL" id="JAAVTX010000006">
    <property type="protein sequence ID" value="NKE47036.1"/>
    <property type="molecule type" value="Genomic_DNA"/>
</dbReference>
<gene>
    <name evidence="1" type="ORF">HB662_19810</name>
</gene>
<reference evidence="1 2" key="1">
    <citation type="submission" date="2020-03" db="EMBL/GenBank/DDBJ databases">
        <title>Roseomonas selenitidurans sp. nov. isolated from soil.</title>
        <authorList>
            <person name="Liu H."/>
        </authorList>
    </citation>
    <scope>NUCLEOTIDE SEQUENCE [LARGE SCALE GENOMIC DNA]</scope>
    <source>
        <strain evidence="1 2">JCM 15073</strain>
    </source>
</reference>
<protein>
    <submittedName>
        <fullName evidence="1">Uncharacterized protein</fullName>
    </submittedName>
</protein>